<keyword evidence="6 14" id="KW-0493">Microtubule</keyword>
<evidence type="ECO:0000256" key="8">
    <source>
        <dbReference type="ARBA" id="ARBA00022794"/>
    </source>
</evidence>
<dbReference type="PANTHER" id="PTHR11588">
    <property type="entry name" value="TUBULIN"/>
    <property type="match status" value="1"/>
</dbReference>
<dbReference type="InterPro" id="IPR002967">
    <property type="entry name" value="Delta_tubulin"/>
</dbReference>
<dbReference type="GO" id="GO:0030030">
    <property type="term" value="P:cell projection organization"/>
    <property type="evidence" value="ECO:0007669"/>
    <property type="project" value="UniProtKB-KW"/>
</dbReference>
<keyword evidence="17" id="KW-1185">Reference proteome</keyword>
<evidence type="ECO:0000256" key="6">
    <source>
        <dbReference type="ARBA" id="ARBA00022701"/>
    </source>
</evidence>
<dbReference type="OrthoDB" id="10250004at2759"/>
<evidence type="ECO:0000259" key="15">
    <source>
        <dbReference type="SMART" id="SM00864"/>
    </source>
</evidence>
<protein>
    <recommendedName>
        <fullName evidence="5">Tubulin delta chain</fullName>
    </recommendedName>
    <alternativeName>
        <fullName evidence="12">Delta-tubulin</fullName>
    </alternativeName>
</protein>
<comment type="similarity">
    <text evidence="4 14">Belongs to the tubulin family.</text>
</comment>
<organism evidence="16 17">
    <name type="scientific">Adiantum capillus-veneris</name>
    <name type="common">Maidenhair fern</name>
    <dbReference type="NCBI Taxonomy" id="13818"/>
    <lineage>
        <taxon>Eukaryota</taxon>
        <taxon>Viridiplantae</taxon>
        <taxon>Streptophyta</taxon>
        <taxon>Embryophyta</taxon>
        <taxon>Tracheophyta</taxon>
        <taxon>Polypodiopsida</taxon>
        <taxon>Polypodiidae</taxon>
        <taxon>Polypodiales</taxon>
        <taxon>Pteridineae</taxon>
        <taxon>Pteridaceae</taxon>
        <taxon>Vittarioideae</taxon>
        <taxon>Adiantum</taxon>
    </lineage>
</organism>
<proteinExistence type="inferred from homology"/>
<dbReference type="PRINTS" id="PR01161">
    <property type="entry name" value="TUBULIN"/>
</dbReference>
<evidence type="ECO:0000256" key="10">
    <source>
        <dbReference type="ARBA" id="ARBA00023242"/>
    </source>
</evidence>
<dbReference type="Pfam" id="PF00091">
    <property type="entry name" value="Tubulin"/>
    <property type="match status" value="1"/>
</dbReference>
<dbReference type="InterPro" id="IPR017975">
    <property type="entry name" value="Tubulin_CS"/>
</dbReference>
<dbReference type="PRINTS" id="PR01224">
    <property type="entry name" value="DELTATUBULIN"/>
</dbReference>
<evidence type="ECO:0000313" key="17">
    <source>
        <dbReference type="Proteomes" id="UP000886520"/>
    </source>
</evidence>
<dbReference type="Gene3D" id="3.40.50.1440">
    <property type="entry name" value="Tubulin/FtsZ, GTPase domain"/>
    <property type="match status" value="1"/>
</dbReference>
<dbReference type="EMBL" id="JABFUD020000008">
    <property type="protein sequence ID" value="KAI5076209.1"/>
    <property type="molecule type" value="Genomic_DNA"/>
</dbReference>
<dbReference type="AlphaFoldDB" id="A0A9D4ZI11"/>
<dbReference type="SUPFAM" id="SSF55307">
    <property type="entry name" value="Tubulin C-terminal domain-like"/>
    <property type="match status" value="1"/>
</dbReference>
<evidence type="ECO:0000256" key="12">
    <source>
        <dbReference type="ARBA" id="ARBA00030594"/>
    </source>
</evidence>
<evidence type="ECO:0000256" key="13">
    <source>
        <dbReference type="ARBA" id="ARBA00046149"/>
    </source>
</evidence>
<evidence type="ECO:0000313" key="16">
    <source>
        <dbReference type="EMBL" id="KAI5076209.1"/>
    </source>
</evidence>
<comment type="caution">
    <text evidence="16">The sequence shown here is derived from an EMBL/GenBank/DDBJ whole genome shotgun (WGS) entry which is preliminary data.</text>
</comment>
<dbReference type="InterPro" id="IPR000217">
    <property type="entry name" value="Tubulin"/>
</dbReference>
<dbReference type="Proteomes" id="UP000886520">
    <property type="component" value="Chromosome 8"/>
</dbReference>
<comment type="subcellular location">
    <subcellularLocation>
        <location evidence="3">Cell projection</location>
        <location evidence="3">Cilium</location>
    </subcellularLocation>
    <subcellularLocation>
        <location evidence="1">Cytoplasm</location>
        <location evidence="1">Cytoskeleton</location>
        <location evidence="1">Microtubule organizing center</location>
        <location evidence="1">Centrosome</location>
        <location evidence="1">Centriole</location>
    </subcellularLocation>
    <subcellularLocation>
        <location evidence="2">Nucleus</location>
    </subcellularLocation>
</comment>
<keyword evidence="10" id="KW-0539">Nucleus</keyword>
<evidence type="ECO:0000256" key="3">
    <source>
        <dbReference type="ARBA" id="ARBA00004138"/>
    </source>
</evidence>
<dbReference type="SUPFAM" id="SSF52490">
    <property type="entry name" value="Tubulin nucleotide-binding domain-like"/>
    <property type="match status" value="1"/>
</dbReference>
<dbReference type="GO" id="GO:0005634">
    <property type="term" value="C:nucleus"/>
    <property type="evidence" value="ECO:0007669"/>
    <property type="project" value="UniProtKB-SubCell"/>
</dbReference>
<evidence type="ECO:0000256" key="7">
    <source>
        <dbReference type="ARBA" id="ARBA00022741"/>
    </source>
</evidence>
<gene>
    <name evidence="16" type="ORF">GOP47_0008274</name>
</gene>
<dbReference type="InterPro" id="IPR008280">
    <property type="entry name" value="Tub_FtsZ_C"/>
</dbReference>
<dbReference type="GO" id="GO:0007017">
    <property type="term" value="P:microtubule-based process"/>
    <property type="evidence" value="ECO:0007669"/>
    <property type="project" value="InterPro"/>
</dbReference>
<sequence length="455" mass="50018">MGVVVVQVGQGGNQFGLSLFEALFSLTTSLVPDFFREPRRSADLPRARAVLVDTEPKVVAGVKRRSAAGFWTYGLHSSFTQESGSGNNWAKGFCKLGPSCQDSVMDIVRREVEMCDIFSGFITSQSLAGGTGAGVGSYLLEVLKDEYPSCHILSHCIWPAEGEVIVQYYNVLLSLAHLQDLSDGLLLMKNEALMSTCKKVLGIQRPSFDDMNEVGARALASVLLPAYHHSRPTLAGPMQNSRKAVCKIKSTDSQLQPVSCTRFRPLSDLLTGLCVHPKYRMLGLRATPQIPTSFDSVLSDSWKSHFKQLKQTLYIEPSKTIESESSLRTSRSKLEHNLQRKVDRCVANLLVLRGKDASEADISLFDDKALYPSWSKDPLKLASSSIPLGRYDKFASLLSNCHSAIAPAGHALSRAQTMYASKAYIHHYAKYGLSLDDFGTSFAAVQDVLSDYMDL</sequence>
<feature type="domain" description="Tubulin/FtsZ GTPase" evidence="15">
    <location>
        <begin position="31"/>
        <end position="230"/>
    </location>
</feature>
<dbReference type="SMART" id="SM00864">
    <property type="entry name" value="Tubulin"/>
    <property type="match status" value="1"/>
</dbReference>
<reference evidence="16" key="1">
    <citation type="submission" date="2021-01" db="EMBL/GenBank/DDBJ databases">
        <title>Adiantum capillus-veneris genome.</title>
        <authorList>
            <person name="Fang Y."/>
            <person name="Liao Q."/>
        </authorList>
    </citation>
    <scope>NUCLEOTIDE SEQUENCE</scope>
    <source>
        <strain evidence="16">H3</strain>
        <tissue evidence="16">Leaf</tissue>
    </source>
</reference>
<evidence type="ECO:0000256" key="14">
    <source>
        <dbReference type="RuleBase" id="RU000352"/>
    </source>
</evidence>
<accession>A0A9D4ZI11</accession>
<keyword evidence="11" id="KW-0966">Cell projection</keyword>
<dbReference type="GO" id="GO:0005814">
    <property type="term" value="C:centriole"/>
    <property type="evidence" value="ECO:0007669"/>
    <property type="project" value="UniProtKB-SubCell"/>
</dbReference>
<dbReference type="GO" id="GO:0005525">
    <property type="term" value="F:GTP binding"/>
    <property type="evidence" value="ECO:0007669"/>
    <property type="project" value="UniProtKB-UniRule"/>
</dbReference>
<evidence type="ECO:0000256" key="4">
    <source>
        <dbReference type="ARBA" id="ARBA00009636"/>
    </source>
</evidence>
<dbReference type="InterPro" id="IPR036525">
    <property type="entry name" value="Tubulin/FtsZ_GTPase_sf"/>
</dbReference>
<evidence type="ECO:0000256" key="11">
    <source>
        <dbReference type="ARBA" id="ARBA00023273"/>
    </source>
</evidence>
<dbReference type="GO" id="GO:0005874">
    <property type="term" value="C:microtubule"/>
    <property type="evidence" value="ECO:0007669"/>
    <property type="project" value="UniProtKB-KW"/>
</dbReference>
<evidence type="ECO:0000256" key="2">
    <source>
        <dbReference type="ARBA" id="ARBA00004123"/>
    </source>
</evidence>
<dbReference type="CDD" id="cd02189">
    <property type="entry name" value="delta_zeta_tubulin-like"/>
    <property type="match status" value="1"/>
</dbReference>
<comment type="function">
    <text evidence="13">Acts as a positive regulator of hedgehog signaling and regulates ciliary function.</text>
</comment>
<evidence type="ECO:0000256" key="1">
    <source>
        <dbReference type="ARBA" id="ARBA00004114"/>
    </source>
</evidence>
<evidence type="ECO:0000256" key="9">
    <source>
        <dbReference type="ARBA" id="ARBA00023134"/>
    </source>
</evidence>
<evidence type="ECO:0000256" key="5">
    <source>
        <dbReference type="ARBA" id="ARBA00014184"/>
    </source>
</evidence>
<keyword evidence="7 14" id="KW-0547">Nucleotide-binding</keyword>
<keyword evidence="9 14" id="KW-0342">GTP-binding</keyword>
<dbReference type="InterPro" id="IPR003008">
    <property type="entry name" value="Tubulin_FtsZ_GTPase"/>
</dbReference>
<name>A0A9D4ZI11_ADICA</name>
<dbReference type="GO" id="GO:0005200">
    <property type="term" value="F:structural constituent of cytoskeleton"/>
    <property type="evidence" value="ECO:0007669"/>
    <property type="project" value="InterPro"/>
</dbReference>
<dbReference type="GO" id="GO:0005929">
    <property type="term" value="C:cilium"/>
    <property type="evidence" value="ECO:0007669"/>
    <property type="project" value="UniProtKB-SubCell"/>
</dbReference>
<dbReference type="PROSITE" id="PS00227">
    <property type="entry name" value="TUBULIN"/>
    <property type="match status" value="1"/>
</dbReference>
<keyword evidence="8" id="KW-0970">Cilium biogenesis/degradation</keyword>